<dbReference type="GO" id="GO:0046872">
    <property type="term" value="F:metal ion binding"/>
    <property type="evidence" value="ECO:0007669"/>
    <property type="project" value="UniProtKB-KW"/>
</dbReference>
<dbReference type="InterPro" id="IPR005123">
    <property type="entry name" value="Oxoglu/Fe-dep_dioxygenase_dom"/>
</dbReference>
<keyword evidence="4" id="KW-0560">Oxidoreductase</keyword>
<evidence type="ECO:0000256" key="3">
    <source>
        <dbReference type="ARBA" id="ARBA00023004"/>
    </source>
</evidence>
<dbReference type="InterPro" id="IPR044861">
    <property type="entry name" value="IPNS-like_FE2OG_OXY"/>
</dbReference>
<dbReference type="SUPFAM" id="SSF51197">
    <property type="entry name" value="Clavaminate synthase-like"/>
    <property type="match status" value="1"/>
</dbReference>
<name>A0AAD3TJB3_NEPGR</name>
<keyword evidence="7" id="KW-1185">Reference proteome</keyword>
<evidence type="ECO:0000256" key="1">
    <source>
        <dbReference type="ARBA" id="ARBA00008056"/>
    </source>
</evidence>
<dbReference type="InterPro" id="IPR026992">
    <property type="entry name" value="DIOX_N"/>
</dbReference>
<dbReference type="AlphaFoldDB" id="A0AAD3TJB3"/>
<dbReference type="InterPro" id="IPR027443">
    <property type="entry name" value="IPNS-like_sf"/>
</dbReference>
<feature type="domain" description="Fe2OG dioxygenase" evidence="5">
    <location>
        <begin position="192"/>
        <end position="291"/>
    </location>
</feature>
<proteinExistence type="inferred from homology"/>
<keyword evidence="2 4" id="KW-0479">Metal-binding</keyword>
<evidence type="ECO:0000313" key="7">
    <source>
        <dbReference type="Proteomes" id="UP001279734"/>
    </source>
</evidence>
<dbReference type="PANTHER" id="PTHR47991">
    <property type="entry name" value="OXOGLUTARATE/IRON-DEPENDENT DIOXYGENASE"/>
    <property type="match status" value="1"/>
</dbReference>
<evidence type="ECO:0000256" key="4">
    <source>
        <dbReference type="RuleBase" id="RU003682"/>
    </source>
</evidence>
<comment type="similarity">
    <text evidence="1 4">Belongs to the iron/ascorbate-dependent oxidoreductase family.</text>
</comment>
<dbReference type="GO" id="GO:0016491">
    <property type="term" value="F:oxidoreductase activity"/>
    <property type="evidence" value="ECO:0007669"/>
    <property type="project" value="UniProtKB-KW"/>
</dbReference>
<dbReference type="Gene3D" id="2.60.120.330">
    <property type="entry name" value="B-lactam Antibiotic, Isopenicillin N Synthase, Chain"/>
    <property type="match status" value="1"/>
</dbReference>
<sequence>MSTFRWANGANPLSIDPQFILPEDKRPFLFEVAPMDSIPVIDMAMNEGILIEKIVKASEEYGFFQIINHGVSEELCRGMLDAIAAFIQLPPEEKALFTGNETKDGRVFSYFLKDENAPSKKISLWSEIFSHFWHPYTDNFIRVLPINPLEYREVSGKFAKEIGVVMDRLLLILSRGLGLKEDFLHTRLGKNPTYRAQANYYPPCPDPEMTLGLAVHTDILLLTLVLSSKVQGLQVIKDEKWLSVETLPNAFVINIGDQLQVISNGKYKSVHHRTVTNKFQTRVSIAMFYGPDEDAIVGPAEELVDDDHPPLYRNYRFAEFMEEFYQQKGLRRRVKEHFELPQ</sequence>
<dbReference type="Proteomes" id="UP001279734">
    <property type="component" value="Unassembled WGS sequence"/>
</dbReference>
<reference evidence="6" key="1">
    <citation type="submission" date="2023-05" db="EMBL/GenBank/DDBJ databases">
        <title>Nepenthes gracilis genome sequencing.</title>
        <authorList>
            <person name="Fukushima K."/>
        </authorList>
    </citation>
    <scope>NUCLEOTIDE SEQUENCE</scope>
    <source>
        <strain evidence="6">SING2019-196</strain>
    </source>
</reference>
<evidence type="ECO:0000256" key="2">
    <source>
        <dbReference type="ARBA" id="ARBA00022723"/>
    </source>
</evidence>
<evidence type="ECO:0000313" key="6">
    <source>
        <dbReference type="EMBL" id="GMH29852.1"/>
    </source>
</evidence>
<protein>
    <recommendedName>
        <fullName evidence="5">Fe2OG dioxygenase domain-containing protein</fullName>
    </recommendedName>
</protein>
<organism evidence="6 7">
    <name type="scientific">Nepenthes gracilis</name>
    <name type="common">Slender pitcher plant</name>
    <dbReference type="NCBI Taxonomy" id="150966"/>
    <lineage>
        <taxon>Eukaryota</taxon>
        <taxon>Viridiplantae</taxon>
        <taxon>Streptophyta</taxon>
        <taxon>Embryophyta</taxon>
        <taxon>Tracheophyta</taxon>
        <taxon>Spermatophyta</taxon>
        <taxon>Magnoliopsida</taxon>
        <taxon>eudicotyledons</taxon>
        <taxon>Gunneridae</taxon>
        <taxon>Pentapetalae</taxon>
        <taxon>Caryophyllales</taxon>
        <taxon>Nepenthaceae</taxon>
        <taxon>Nepenthes</taxon>
    </lineage>
</organism>
<evidence type="ECO:0000259" key="5">
    <source>
        <dbReference type="PROSITE" id="PS51471"/>
    </source>
</evidence>
<dbReference type="EMBL" id="BSYO01000037">
    <property type="protein sequence ID" value="GMH29852.1"/>
    <property type="molecule type" value="Genomic_DNA"/>
</dbReference>
<comment type="caution">
    <text evidence="6">The sequence shown here is derived from an EMBL/GenBank/DDBJ whole genome shotgun (WGS) entry which is preliminary data.</text>
</comment>
<keyword evidence="3 4" id="KW-0408">Iron</keyword>
<dbReference type="PROSITE" id="PS51471">
    <property type="entry name" value="FE2OG_OXY"/>
    <property type="match status" value="1"/>
</dbReference>
<dbReference type="InterPro" id="IPR050295">
    <property type="entry name" value="Plant_2OG-oxidoreductases"/>
</dbReference>
<gene>
    <name evidence="6" type="ORF">Nepgr_031695</name>
</gene>
<dbReference type="Pfam" id="PF14226">
    <property type="entry name" value="DIOX_N"/>
    <property type="match status" value="1"/>
</dbReference>
<accession>A0AAD3TJB3</accession>
<dbReference type="Pfam" id="PF03171">
    <property type="entry name" value="2OG-FeII_Oxy"/>
    <property type="match status" value="1"/>
</dbReference>